<protein>
    <submittedName>
        <fullName evidence="3">Aspartate racemase</fullName>
        <ecNumber evidence="3">5.1.1.13</ecNumber>
    </submittedName>
</protein>
<dbReference type="PANTHER" id="PTHR21198">
    <property type="entry name" value="GLUTAMATE RACEMASE"/>
    <property type="match status" value="1"/>
</dbReference>
<keyword evidence="4" id="KW-1185">Reference proteome</keyword>
<dbReference type="InterPro" id="IPR015942">
    <property type="entry name" value="Asp/Glu/hydantoin_racemase"/>
</dbReference>
<dbReference type="InterPro" id="IPR004380">
    <property type="entry name" value="Asp_race"/>
</dbReference>
<evidence type="ECO:0000313" key="3">
    <source>
        <dbReference type="EMBL" id="MBB5715558.1"/>
    </source>
</evidence>
<reference evidence="3 4" key="1">
    <citation type="submission" date="2020-08" db="EMBL/GenBank/DDBJ databases">
        <title>Genomic Encyclopedia of Type Strains, Phase IV (KMG-IV): sequencing the most valuable type-strain genomes for metagenomic binning, comparative biology and taxonomic classification.</title>
        <authorList>
            <person name="Goeker M."/>
        </authorList>
    </citation>
    <scope>NUCLEOTIDE SEQUENCE [LARGE SCALE GENOMIC DNA]</scope>
    <source>
        <strain evidence="3 4">DSM 100044</strain>
    </source>
</reference>
<evidence type="ECO:0000313" key="4">
    <source>
        <dbReference type="Proteomes" id="UP000546200"/>
    </source>
</evidence>
<dbReference type="Proteomes" id="UP000546200">
    <property type="component" value="Unassembled WGS sequence"/>
</dbReference>
<sequence>MSTKLIGILGGTSWPSTGLFYRMVNQEVHRRLGGNHSARIVLYSIGYHQIKSRYLDRWAEIPGLLRPEIDRLLSFGPDCWMLANNTLHKAYDQIAQHIAPIPFFHAVTLTRDHLIRKRVRSALLLGTKFTMEDDFFAGPLNAAGIRVVVPAAQERDEIEAVQSQLAQGEMTSSFRDYFDKLLARYEGQDCDAVVTACTELPLVVDQGLTSMAVVDPLELQCGACVDFALS</sequence>
<evidence type="ECO:0000256" key="2">
    <source>
        <dbReference type="ARBA" id="ARBA00023235"/>
    </source>
</evidence>
<dbReference type="EMBL" id="JACIJK010000006">
    <property type="protein sequence ID" value="MBB5715558.1"/>
    <property type="molecule type" value="Genomic_DNA"/>
</dbReference>
<dbReference type="Pfam" id="PF01177">
    <property type="entry name" value="Asp_Glu_race"/>
    <property type="match status" value="1"/>
</dbReference>
<dbReference type="RefSeq" id="WP_184057942.1">
    <property type="nucleotide sequence ID" value="NZ_JACIJK010000006.1"/>
</dbReference>
<name>A0A7W9BEI4_9SPHN</name>
<dbReference type="InterPro" id="IPR001920">
    <property type="entry name" value="Asp/Glu_race"/>
</dbReference>
<dbReference type="GO" id="GO:0047689">
    <property type="term" value="F:aspartate racemase activity"/>
    <property type="evidence" value="ECO:0007669"/>
    <property type="project" value="UniProtKB-EC"/>
</dbReference>
<organism evidence="3 4">
    <name type="scientific">Sphingomonas aerophila</name>
    <dbReference type="NCBI Taxonomy" id="1344948"/>
    <lineage>
        <taxon>Bacteria</taxon>
        <taxon>Pseudomonadati</taxon>
        <taxon>Pseudomonadota</taxon>
        <taxon>Alphaproteobacteria</taxon>
        <taxon>Sphingomonadales</taxon>
        <taxon>Sphingomonadaceae</taxon>
        <taxon>Sphingomonas</taxon>
    </lineage>
</organism>
<gene>
    <name evidence="3" type="ORF">FHS94_002404</name>
</gene>
<keyword evidence="2 3" id="KW-0413">Isomerase</keyword>
<dbReference type="PROSITE" id="PS00924">
    <property type="entry name" value="ASP_GLU_RACEMASE_2"/>
    <property type="match status" value="1"/>
</dbReference>
<comment type="similarity">
    <text evidence="1">Belongs to the aspartate/glutamate racemases family.</text>
</comment>
<proteinExistence type="inferred from homology"/>
<dbReference type="SUPFAM" id="SSF53681">
    <property type="entry name" value="Aspartate/glutamate racemase"/>
    <property type="match status" value="2"/>
</dbReference>
<dbReference type="InterPro" id="IPR033134">
    <property type="entry name" value="Asp/Glu_racemase_AS_2"/>
</dbReference>
<dbReference type="NCBIfam" id="TIGR00035">
    <property type="entry name" value="asp_race"/>
    <property type="match status" value="1"/>
</dbReference>
<dbReference type="PANTHER" id="PTHR21198:SF7">
    <property type="entry name" value="ASPARTATE-GLUTAMATE RACEMASE FAMILY"/>
    <property type="match status" value="1"/>
</dbReference>
<dbReference type="AlphaFoldDB" id="A0A7W9BEI4"/>
<dbReference type="Gene3D" id="3.40.50.1860">
    <property type="match status" value="2"/>
</dbReference>
<accession>A0A7W9BEI4</accession>
<comment type="caution">
    <text evidence="3">The sequence shown here is derived from an EMBL/GenBank/DDBJ whole genome shotgun (WGS) entry which is preliminary data.</text>
</comment>
<evidence type="ECO:0000256" key="1">
    <source>
        <dbReference type="ARBA" id="ARBA00007847"/>
    </source>
</evidence>
<dbReference type="EC" id="5.1.1.13" evidence="3"/>